<dbReference type="Proteomes" id="UP001440984">
    <property type="component" value="Unassembled WGS sequence"/>
</dbReference>
<sequence length="60" mass="5668">MAGVGLLDGAGLPAGARCGAGVELLDGAGLLVLPVEERGTAGVHCGVGLLDGVELSAGVR</sequence>
<name>A0ABV0LPG4_9PSEU</name>
<evidence type="ECO:0000313" key="2">
    <source>
        <dbReference type="Proteomes" id="UP001440984"/>
    </source>
</evidence>
<accession>A0ABV0LPG4</accession>
<reference evidence="1 2" key="1">
    <citation type="submission" date="2024-05" db="EMBL/GenBank/DDBJ databases">
        <authorList>
            <person name="Zhao H."/>
            <person name="Xu Y."/>
            <person name="Lin S."/>
            <person name="Spain J.C."/>
            <person name="Zhou N.-Y."/>
        </authorList>
    </citation>
    <scope>NUCLEOTIDE SEQUENCE [LARGE SCALE GENOMIC DNA]</scope>
    <source>
        <strain evidence="1 2">NEAU-NG30</strain>
    </source>
</reference>
<protein>
    <submittedName>
        <fullName evidence="1">Uncharacterized protein</fullName>
    </submittedName>
</protein>
<dbReference type="RefSeq" id="WP_348955259.1">
    <property type="nucleotide sequence ID" value="NZ_JBDZYD010000014.1"/>
</dbReference>
<comment type="caution">
    <text evidence="1">The sequence shown here is derived from an EMBL/GenBank/DDBJ whole genome shotgun (WGS) entry which is preliminary data.</text>
</comment>
<evidence type="ECO:0000313" key="1">
    <source>
        <dbReference type="EMBL" id="MEQ0564198.1"/>
    </source>
</evidence>
<keyword evidence="2" id="KW-1185">Reference proteome</keyword>
<dbReference type="EMBL" id="JBDZYD010000014">
    <property type="protein sequence ID" value="MEQ0564198.1"/>
    <property type="molecule type" value="Genomic_DNA"/>
</dbReference>
<organism evidence="1 2">
    <name type="scientific">Amycolatopsis melonis</name>
    <dbReference type="NCBI Taxonomy" id="3156488"/>
    <lineage>
        <taxon>Bacteria</taxon>
        <taxon>Bacillati</taxon>
        <taxon>Actinomycetota</taxon>
        <taxon>Actinomycetes</taxon>
        <taxon>Pseudonocardiales</taxon>
        <taxon>Pseudonocardiaceae</taxon>
        <taxon>Amycolatopsis</taxon>
    </lineage>
</organism>
<proteinExistence type="predicted"/>
<gene>
    <name evidence="1" type="ORF">ABJI51_34375</name>
</gene>